<proteinExistence type="predicted"/>
<accession>A0ABD0Q1P9</accession>
<reference evidence="2 3" key="1">
    <citation type="submission" date="2024-05" db="EMBL/GenBank/DDBJ databases">
        <title>Genome sequencing and assembly of Indian major carp, Cirrhinus mrigala (Hamilton, 1822).</title>
        <authorList>
            <person name="Mohindra V."/>
            <person name="Chowdhury L.M."/>
            <person name="Lal K."/>
            <person name="Jena J.K."/>
        </authorList>
    </citation>
    <scope>NUCLEOTIDE SEQUENCE [LARGE SCALE GENOMIC DNA]</scope>
    <source>
        <strain evidence="2">CM1030</strain>
        <tissue evidence="2">Blood</tissue>
    </source>
</reference>
<name>A0ABD0Q1P9_CIRMR</name>
<evidence type="ECO:0000256" key="1">
    <source>
        <dbReference type="SAM" id="Phobius"/>
    </source>
</evidence>
<evidence type="ECO:0000313" key="3">
    <source>
        <dbReference type="Proteomes" id="UP001529510"/>
    </source>
</evidence>
<keyword evidence="1" id="KW-0472">Membrane</keyword>
<feature type="non-terminal residue" evidence="2">
    <location>
        <position position="1"/>
    </location>
</feature>
<keyword evidence="1" id="KW-0812">Transmembrane</keyword>
<dbReference type="EMBL" id="JAMKFB020000012">
    <property type="protein sequence ID" value="KAL0180225.1"/>
    <property type="molecule type" value="Genomic_DNA"/>
</dbReference>
<feature type="non-terminal residue" evidence="2">
    <location>
        <position position="50"/>
    </location>
</feature>
<gene>
    <name evidence="2" type="ORF">M9458_025667</name>
</gene>
<dbReference type="AlphaFoldDB" id="A0ABD0Q1P9"/>
<comment type="caution">
    <text evidence="2">The sequence shown here is derived from an EMBL/GenBank/DDBJ whole genome shotgun (WGS) entry which is preliminary data.</text>
</comment>
<keyword evidence="1" id="KW-1133">Transmembrane helix</keyword>
<keyword evidence="3" id="KW-1185">Reference proteome</keyword>
<feature type="transmembrane region" description="Helical" evidence="1">
    <location>
        <begin position="6"/>
        <end position="27"/>
    </location>
</feature>
<dbReference type="Proteomes" id="UP001529510">
    <property type="component" value="Unassembled WGS sequence"/>
</dbReference>
<protein>
    <submittedName>
        <fullName evidence="2">Uncharacterized protein</fullName>
    </submittedName>
</protein>
<organism evidence="2 3">
    <name type="scientific">Cirrhinus mrigala</name>
    <name type="common">Mrigala</name>
    <dbReference type="NCBI Taxonomy" id="683832"/>
    <lineage>
        <taxon>Eukaryota</taxon>
        <taxon>Metazoa</taxon>
        <taxon>Chordata</taxon>
        <taxon>Craniata</taxon>
        <taxon>Vertebrata</taxon>
        <taxon>Euteleostomi</taxon>
        <taxon>Actinopterygii</taxon>
        <taxon>Neopterygii</taxon>
        <taxon>Teleostei</taxon>
        <taxon>Ostariophysi</taxon>
        <taxon>Cypriniformes</taxon>
        <taxon>Cyprinidae</taxon>
        <taxon>Labeoninae</taxon>
        <taxon>Labeonini</taxon>
        <taxon>Cirrhinus</taxon>
    </lineage>
</organism>
<sequence>MLIRRVLNVSLGILIAYLSVPVVLNLLSSRQVMNTSFDPLRIVNTYGAFG</sequence>
<evidence type="ECO:0000313" key="2">
    <source>
        <dbReference type="EMBL" id="KAL0180225.1"/>
    </source>
</evidence>